<reference evidence="10" key="1">
    <citation type="submission" date="2021-01" db="UniProtKB">
        <authorList>
            <consortium name="EnsemblMetazoa"/>
        </authorList>
    </citation>
    <scope>IDENTIFICATION</scope>
</reference>
<dbReference type="SUPFAM" id="SSF88723">
    <property type="entry name" value="PIN domain-like"/>
    <property type="match status" value="1"/>
</dbReference>
<evidence type="ECO:0000256" key="4">
    <source>
        <dbReference type="ARBA" id="ARBA00023242"/>
    </source>
</evidence>
<feature type="domain" description="UTP23 sensor motif region" evidence="9">
    <location>
        <begin position="195"/>
        <end position="212"/>
    </location>
</feature>
<dbReference type="InterPro" id="IPR006984">
    <property type="entry name" value="Fcf1/UTP23"/>
</dbReference>
<dbReference type="GO" id="GO:0006364">
    <property type="term" value="P:rRNA processing"/>
    <property type="evidence" value="ECO:0007669"/>
    <property type="project" value="UniProtKB-KW"/>
</dbReference>
<dbReference type="GO" id="GO:0032040">
    <property type="term" value="C:small-subunit processome"/>
    <property type="evidence" value="ECO:0007669"/>
    <property type="project" value="InterPro"/>
</dbReference>
<dbReference type="CDD" id="cd09866">
    <property type="entry name" value="PIN_Fcf1-Utp23-H"/>
    <property type="match status" value="1"/>
</dbReference>
<dbReference type="AlphaFoldDB" id="A0A7M5V403"/>
<dbReference type="Proteomes" id="UP000594262">
    <property type="component" value="Unplaced"/>
</dbReference>
<evidence type="ECO:0000256" key="8">
    <source>
        <dbReference type="SAM" id="MobiDB-lite"/>
    </source>
</evidence>
<dbReference type="EnsemblMetazoa" id="CLYHEMT009420.1">
    <property type="protein sequence ID" value="CLYHEMP009420.1"/>
    <property type="gene ID" value="CLYHEMG009420"/>
</dbReference>
<dbReference type="OrthoDB" id="25675at2759"/>
<organism evidence="10 11">
    <name type="scientific">Clytia hemisphaerica</name>
    <dbReference type="NCBI Taxonomy" id="252671"/>
    <lineage>
        <taxon>Eukaryota</taxon>
        <taxon>Metazoa</taxon>
        <taxon>Cnidaria</taxon>
        <taxon>Hydrozoa</taxon>
        <taxon>Hydroidolina</taxon>
        <taxon>Leptothecata</taxon>
        <taxon>Obeliida</taxon>
        <taxon>Clytiidae</taxon>
        <taxon>Clytia</taxon>
    </lineage>
</organism>
<proteinExistence type="inferred from homology"/>
<accession>A0A7M5V403</accession>
<evidence type="ECO:0000313" key="10">
    <source>
        <dbReference type="EnsemblMetazoa" id="CLYHEMP009420.1"/>
    </source>
</evidence>
<evidence type="ECO:0000313" key="11">
    <source>
        <dbReference type="Proteomes" id="UP000594262"/>
    </source>
</evidence>
<keyword evidence="2" id="KW-0690">Ribosome biogenesis</keyword>
<dbReference type="InterPro" id="IPR057776">
    <property type="entry name" value="UTP23_sensor"/>
</dbReference>
<evidence type="ECO:0000256" key="1">
    <source>
        <dbReference type="ARBA" id="ARBA00004604"/>
    </source>
</evidence>
<sequence length="257" mass="29110">MRIKRLKHCKKYVNFYKTTYGFREPYQILVDLTFCQYALTYKVNIKEQVPKYIEGESQLFTTSCILEEGKQLGKQLGGAVHICKQFKLRKCGHSKAVPAQECILSMIGDTNDNHFFVASQDSELRDHLRTIPGVPLLRIHYNALVLEKPSKDSITEAQKIDSVKVSASGYEKERLDQLKKMKGLAEDVGVEEQLKKPKKVKGVNPLAAKKKKAKNGGAFGKQTDPSKKRSRKKTRIAQHVLDELKKQSDGQQNITSS</sequence>
<keyword evidence="4" id="KW-0539">Nucleus</keyword>
<dbReference type="FunFam" id="3.40.50.1010:FF:000006">
    <property type="entry name" value="rRNA-processing protein UTP23 homolog"/>
    <property type="match status" value="1"/>
</dbReference>
<feature type="region of interest" description="Disordered" evidence="8">
    <location>
        <begin position="190"/>
        <end position="257"/>
    </location>
</feature>
<dbReference type="Pfam" id="PF04900">
    <property type="entry name" value="Fcf1"/>
    <property type="match status" value="1"/>
</dbReference>
<evidence type="ECO:0000259" key="9">
    <source>
        <dbReference type="Pfam" id="PF24779"/>
    </source>
</evidence>
<dbReference type="Pfam" id="PF24779">
    <property type="entry name" value="UTP23_sensor"/>
    <property type="match status" value="1"/>
</dbReference>
<dbReference type="GeneID" id="136809690"/>
<dbReference type="RefSeq" id="XP_066922333.1">
    <property type="nucleotide sequence ID" value="XM_067066232.1"/>
</dbReference>
<dbReference type="Gene3D" id="3.40.50.1010">
    <property type="entry name" value="5'-nuclease"/>
    <property type="match status" value="1"/>
</dbReference>
<evidence type="ECO:0000256" key="2">
    <source>
        <dbReference type="ARBA" id="ARBA00022517"/>
    </source>
</evidence>
<comment type="function">
    <text evidence="5">Involved in rRNA-processing and ribosome biogenesis.</text>
</comment>
<comment type="subcellular location">
    <subcellularLocation>
        <location evidence="1">Nucleus</location>
        <location evidence="1">Nucleolus</location>
    </subcellularLocation>
</comment>
<evidence type="ECO:0000256" key="7">
    <source>
        <dbReference type="ARBA" id="ARBA00071400"/>
    </source>
</evidence>
<keyword evidence="3" id="KW-0698">rRNA processing</keyword>
<evidence type="ECO:0000256" key="6">
    <source>
        <dbReference type="ARBA" id="ARBA00038503"/>
    </source>
</evidence>
<comment type="similarity">
    <text evidence="6">Belongs to the UTP23/FCF1 family. UTP23 subfamily.</text>
</comment>
<dbReference type="InterPro" id="IPR029060">
    <property type="entry name" value="PIN-like_dom_sf"/>
</dbReference>
<evidence type="ECO:0000256" key="5">
    <source>
        <dbReference type="ARBA" id="ARBA00037300"/>
    </source>
</evidence>
<protein>
    <recommendedName>
        <fullName evidence="7">rRNA-processing protein UTP23 homolog</fullName>
    </recommendedName>
</protein>
<evidence type="ECO:0000256" key="3">
    <source>
        <dbReference type="ARBA" id="ARBA00022552"/>
    </source>
</evidence>
<keyword evidence="11" id="KW-1185">Reference proteome</keyword>
<name>A0A7M5V403_9CNID</name>
<dbReference type="PANTHER" id="PTHR12416">
    <property type="entry name" value="RRNA-PROCESSING PROTEIN UTP23 HOMOLOG"/>
    <property type="match status" value="1"/>
</dbReference>